<evidence type="ECO:0000256" key="2">
    <source>
        <dbReference type="RuleBase" id="RU003749"/>
    </source>
</evidence>
<evidence type="ECO:0000259" key="3">
    <source>
        <dbReference type="PROSITE" id="PS50801"/>
    </source>
</evidence>
<organism evidence="4 5">
    <name type="scientific">Lachnospira intestinalis</name>
    <dbReference type="NCBI Taxonomy" id="3133158"/>
    <lineage>
        <taxon>Bacteria</taxon>
        <taxon>Bacillati</taxon>
        <taxon>Bacillota</taxon>
        <taxon>Clostridia</taxon>
        <taxon>Lachnospirales</taxon>
        <taxon>Lachnospiraceae</taxon>
        <taxon>Lachnospira</taxon>
    </lineage>
</organism>
<accession>A0ABV1H507</accession>
<dbReference type="EMBL" id="JBBMFS010000005">
    <property type="protein sequence ID" value="MEQ2554790.1"/>
    <property type="molecule type" value="Genomic_DNA"/>
</dbReference>
<evidence type="ECO:0000256" key="1">
    <source>
        <dbReference type="ARBA" id="ARBA00009013"/>
    </source>
</evidence>
<dbReference type="PANTHER" id="PTHR33495">
    <property type="entry name" value="ANTI-SIGMA FACTOR ANTAGONIST TM_1081-RELATED-RELATED"/>
    <property type="match status" value="1"/>
</dbReference>
<feature type="domain" description="STAS" evidence="3">
    <location>
        <begin position="29"/>
        <end position="127"/>
    </location>
</feature>
<dbReference type="Proteomes" id="UP001546774">
    <property type="component" value="Unassembled WGS sequence"/>
</dbReference>
<comment type="similarity">
    <text evidence="1 2">Belongs to the anti-sigma-factor antagonist family.</text>
</comment>
<evidence type="ECO:0000313" key="5">
    <source>
        <dbReference type="Proteomes" id="UP001546774"/>
    </source>
</evidence>
<dbReference type="InterPro" id="IPR003658">
    <property type="entry name" value="Anti-sigma_ant"/>
</dbReference>
<dbReference type="InterPro" id="IPR002645">
    <property type="entry name" value="STAS_dom"/>
</dbReference>
<reference evidence="4" key="1">
    <citation type="submission" date="2024-03" db="EMBL/GenBank/DDBJ databases">
        <title>Human intestinal bacterial collection.</title>
        <authorList>
            <person name="Pauvert C."/>
            <person name="Hitch T.C.A."/>
            <person name="Clavel T."/>
        </authorList>
    </citation>
    <scope>NUCLEOTIDE SEQUENCE [LARGE SCALE GENOMIC DNA]</scope>
    <source>
        <strain evidence="4">CLA-AA-H89B</strain>
    </source>
</reference>
<dbReference type="InterPro" id="IPR036513">
    <property type="entry name" value="STAS_dom_sf"/>
</dbReference>
<dbReference type="PROSITE" id="PS50801">
    <property type="entry name" value="STAS"/>
    <property type="match status" value="1"/>
</dbReference>
<dbReference type="SUPFAM" id="SSF52091">
    <property type="entry name" value="SpoIIaa-like"/>
    <property type="match status" value="1"/>
</dbReference>
<dbReference type="Pfam" id="PF01740">
    <property type="entry name" value="STAS"/>
    <property type="match status" value="1"/>
</dbReference>
<dbReference type="PANTHER" id="PTHR33495:SF2">
    <property type="entry name" value="ANTI-SIGMA FACTOR ANTAGONIST TM_1081-RELATED"/>
    <property type="match status" value="1"/>
</dbReference>
<evidence type="ECO:0000313" key="4">
    <source>
        <dbReference type="EMBL" id="MEQ2554790.1"/>
    </source>
</evidence>
<gene>
    <name evidence="4" type="ORF">WMO37_07110</name>
</gene>
<dbReference type="CDD" id="cd07043">
    <property type="entry name" value="STAS_anti-anti-sigma_factors"/>
    <property type="match status" value="1"/>
</dbReference>
<comment type="caution">
    <text evidence="4">The sequence shown here is derived from an EMBL/GenBank/DDBJ whole genome shotgun (WGS) entry which is preliminary data.</text>
</comment>
<dbReference type="Gene3D" id="3.30.750.24">
    <property type="entry name" value="STAS domain"/>
    <property type="match status" value="1"/>
</dbReference>
<keyword evidence="5" id="KW-1185">Reference proteome</keyword>
<sequence length="129" mass="14477">MEAAKSAANEEMQENKHTDYIYMVTGDRLVISMNAELDHHLADEMRDVIDTIIEERGVRHLIFDFSKISFMDSSGIGLIMGRYKKLQENGSISIAGANDSIQRIILISGLHKLVHTCKDVSQAAKNIEK</sequence>
<proteinExistence type="inferred from homology"/>
<dbReference type="NCBIfam" id="TIGR00377">
    <property type="entry name" value="ant_ant_sig"/>
    <property type="match status" value="1"/>
</dbReference>
<name>A0ABV1H507_9FIRM</name>
<protein>
    <recommendedName>
        <fullName evidence="2">Anti-sigma factor antagonist</fullName>
    </recommendedName>
</protein>